<keyword evidence="1" id="KW-0812">Transmembrane</keyword>
<dbReference type="Proteomes" id="UP000636505">
    <property type="component" value="Unassembled WGS sequence"/>
</dbReference>
<comment type="caution">
    <text evidence="2">The sequence shown here is derived from an EMBL/GenBank/DDBJ whole genome shotgun (WGS) entry which is preliminary data.</text>
</comment>
<feature type="transmembrane region" description="Helical" evidence="1">
    <location>
        <begin position="6"/>
        <end position="29"/>
    </location>
</feature>
<keyword evidence="3" id="KW-1185">Reference proteome</keyword>
<name>A0A8J7AG60_9CYAN</name>
<dbReference type="EMBL" id="JADEXG010000010">
    <property type="protein sequence ID" value="MBE9076918.1"/>
    <property type="molecule type" value="Genomic_DNA"/>
</dbReference>
<keyword evidence="1" id="KW-1133">Transmembrane helix</keyword>
<protein>
    <submittedName>
        <fullName evidence="2">Uncharacterized protein</fullName>
    </submittedName>
</protein>
<reference evidence="2" key="1">
    <citation type="submission" date="2020-10" db="EMBL/GenBank/DDBJ databases">
        <authorList>
            <person name="Castelo-Branco R."/>
            <person name="Eusebio N."/>
            <person name="Adriana R."/>
            <person name="Vieira A."/>
            <person name="Brugerolle De Fraissinette N."/>
            <person name="Rezende De Castro R."/>
            <person name="Schneider M.P."/>
            <person name="Vasconcelos V."/>
            <person name="Leao P.N."/>
        </authorList>
    </citation>
    <scope>NUCLEOTIDE SEQUENCE</scope>
    <source>
        <strain evidence="2">LEGE 07310</strain>
    </source>
</reference>
<accession>A0A8J7AG60</accession>
<evidence type="ECO:0000313" key="2">
    <source>
        <dbReference type="EMBL" id="MBE9076918.1"/>
    </source>
</evidence>
<organism evidence="2 3">
    <name type="scientific">Vasconcelosia minhoensis LEGE 07310</name>
    <dbReference type="NCBI Taxonomy" id="915328"/>
    <lineage>
        <taxon>Bacteria</taxon>
        <taxon>Bacillati</taxon>
        <taxon>Cyanobacteriota</taxon>
        <taxon>Cyanophyceae</taxon>
        <taxon>Nodosilineales</taxon>
        <taxon>Cymatolegaceae</taxon>
        <taxon>Vasconcelosia</taxon>
        <taxon>Vasconcelosia minhoensis</taxon>
    </lineage>
</organism>
<sequence length="110" mass="12321">MVIFNLIFKILTTAAYLAGLLGLLGVLLWSAVRTLRAGWQYCQQLHQVPCHRCAYFTGDYRLKCTVRPCAALTKDAVDCLDYAPKSPTALPVQLPAKRPQRRATQGLLMR</sequence>
<proteinExistence type="predicted"/>
<evidence type="ECO:0000256" key="1">
    <source>
        <dbReference type="SAM" id="Phobius"/>
    </source>
</evidence>
<dbReference type="AlphaFoldDB" id="A0A8J7AG60"/>
<evidence type="ECO:0000313" key="3">
    <source>
        <dbReference type="Proteomes" id="UP000636505"/>
    </source>
</evidence>
<keyword evidence="1" id="KW-0472">Membrane</keyword>
<gene>
    <name evidence="2" type="ORF">IQ241_06350</name>
</gene>